<dbReference type="OrthoDB" id="196304at2157"/>
<dbReference type="Pfam" id="PF25929">
    <property type="entry name" value="DUF7974"/>
    <property type="match status" value="1"/>
</dbReference>
<keyword evidence="3" id="KW-1185">Reference proteome</keyword>
<gene>
    <name evidence="2" type="ORF">C493_11512</name>
</gene>
<evidence type="ECO:0000313" key="3">
    <source>
        <dbReference type="Proteomes" id="UP000011602"/>
    </source>
</evidence>
<dbReference type="AlphaFoldDB" id="L9X0F6"/>
<proteinExistence type="predicted"/>
<sequence>MVGPRPPRESADDASDAFDLERDDSRYTITTFLSSLVPAALARRAVAVSIRTDRDVYARDDPVAITVDFKNRLPIPVSIPTPSQRRWGWTVDGDLEASDERRYVPDRPAVFRFRGGERKQVRFTWHGRFERTAGGRRESVVPDPGEYELRAFIATGEETYRPSDATTIRLE</sequence>
<dbReference type="RefSeq" id="WP_007259582.1">
    <property type="nucleotide sequence ID" value="NZ_AOHZ01000051.1"/>
</dbReference>
<dbReference type="InterPro" id="IPR058280">
    <property type="entry name" value="DUF7974"/>
</dbReference>
<dbReference type="eggNOG" id="arCOG09081">
    <property type="taxonomic scope" value="Archaea"/>
</dbReference>
<accession>L9X0F6</accession>
<reference evidence="2 3" key="1">
    <citation type="journal article" date="2014" name="PLoS Genet.">
        <title>Phylogenetically driven sequencing of extremely halophilic archaea reveals strategies for static and dynamic osmo-response.</title>
        <authorList>
            <person name="Becker E.A."/>
            <person name="Seitzer P.M."/>
            <person name="Tritt A."/>
            <person name="Larsen D."/>
            <person name="Krusor M."/>
            <person name="Yao A.I."/>
            <person name="Wu D."/>
            <person name="Madern D."/>
            <person name="Eisen J.A."/>
            <person name="Darling A.E."/>
            <person name="Facciotti M.T."/>
        </authorList>
    </citation>
    <scope>NUCLEOTIDE SEQUENCE [LARGE SCALE GENOMIC DNA]</scope>
    <source>
        <strain evidence="2 3">JCM 12255</strain>
    </source>
</reference>
<organism evidence="2 3">
    <name type="scientific">Natronolimnohabitans innermongolicus JCM 12255</name>
    <dbReference type="NCBI Taxonomy" id="1227499"/>
    <lineage>
        <taxon>Archaea</taxon>
        <taxon>Methanobacteriati</taxon>
        <taxon>Methanobacteriota</taxon>
        <taxon>Stenosarchaea group</taxon>
        <taxon>Halobacteria</taxon>
        <taxon>Halobacteriales</taxon>
        <taxon>Natrialbaceae</taxon>
        <taxon>Natronolimnohabitans</taxon>
    </lineage>
</organism>
<name>L9X0F6_9EURY</name>
<dbReference type="Proteomes" id="UP000011602">
    <property type="component" value="Unassembled WGS sequence"/>
</dbReference>
<protein>
    <recommendedName>
        <fullName evidence="1">DUF7974 domain-containing protein</fullName>
    </recommendedName>
</protein>
<feature type="domain" description="DUF7974" evidence="1">
    <location>
        <begin position="35"/>
        <end position="170"/>
    </location>
</feature>
<dbReference type="STRING" id="1227499.C493_11512"/>
<evidence type="ECO:0000313" key="2">
    <source>
        <dbReference type="EMBL" id="ELY55107.1"/>
    </source>
</evidence>
<dbReference type="EMBL" id="AOHZ01000051">
    <property type="protein sequence ID" value="ELY55107.1"/>
    <property type="molecule type" value="Genomic_DNA"/>
</dbReference>
<comment type="caution">
    <text evidence="2">The sequence shown here is derived from an EMBL/GenBank/DDBJ whole genome shotgun (WGS) entry which is preliminary data.</text>
</comment>
<evidence type="ECO:0000259" key="1">
    <source>
        <dbReference type="Pfam" id="PF25929"/>
    </source>
</evidence>